<sequence>MIDTSNVAHRPLTRSTGSESSSDILGTSSSSLSSSNSTSVPIPKTDATTSSTKRGRALTTNVRRGTRITNPIFYSMISSNNMTDCLEIRDLYAKCSDVESFVTDSKYHHSSPQQPPIICETAHKLFVSCHVSDK</sequence>
<feature type="compositionally biased region" description="Low complexity" evidence="1">
    <location>
        <begin position="17"/>
        <end position="39"/>
    </location>
</feature>
<dbReference type="AlphaFoldDB" id="A0A7S0AJD6"/>
<dbReference type="EMBL" id="HBEJ01005357">
    <property type="protein sequence ID" value="CAD8364806.1"/>
    <property type="molecule type" value="Transcribed_RNA"/>
</dbReference>
<proteinExistence type="predicted"/>
<reference evidence="2" key="1">
    <citation type="submission" date="2021-01" db="EMBL/GenBank/DDBJ databases">
        <authorList>
            <person name="Corre E."/>
            <person name="Pelletier E."/>
            <person name="Niang G."/>
            <person name="Scheremetjew M."/>
            <person name="Finn R."/>
            <person name="Kale V."/>
            <person name="Holt S."/>
            <person name="Cochrane G."/>
            <person name="Meng A."/>
            <person name="Brown T."/>
            <person name="Cohen L."/>
        </authorList>
    </citation>
    <scope>NUCLEOTIDE SEQUENCE</scope>
    <source>
        <strain evidence="2">CCMP3303</strain>
    </source>
</reference>
<evidence type="ECO:0000256" key="1">
    <source>
        <dbReference type="SAM" id="MobiDB-lite"/>
    </source>
</evidence>
<evidence type="ECO:0000313" key="2">
    <source>
        <dbReference type="EMBL" id="CAD8364806.1"/>
    </source>
</evidence>
<organism evidence="2">
    <name type="scientific">Minutocellus polymorphus</name>
    <dbReference type="NCBI Taxonomy" id="265543"/>
    <lineage>
        <taxon>Eukaryota</taxon>
        <taxon>Sar</taxon>
        <taxon>Stramenopiles</taxon>
        <taxon>Ochrophyta</taxon>
        <taxon>Bacillariophyta</taxon>
        <taxon>Mediophyceae</taxon>
        <taxon>Cymatosirophycidae</taxon>
        <taxon>Cymatosirales</taxon>
        <taxon>Cymatosiraceae</taxon>
        <taxon>Minutocellus</taxon>
    </lineage>
</organism>
<name>A0A7S0AJD6_9STRA</name>
<gene>
    <name evidence="2" type="ORF">MPOL1434_LOCUS3129</name>
</gene>
<protein>
    <submittedName>
        <fullName evidence="2">Uncharacterized protein</fullName>
    </submittedName>
</protein>
<feature type="compositionally biased region" description="Polar residues" evidence="1">
    <location>
        <begin position="46"/>
        <end position="62"/>
    </location>
</feature>
<feature type="region of interest" description="Disordered" evidence="1">
    <location>
        <begin position="1"/>
        <end position="62"/>
    </location>
</feature>
<accession>A0A7S0AJD6</accession>